<dbReference type="InterPro" id="IPR006660">
    <property type="entry name" value="Arsenate_reductase-like"/>
</dbReference>
<dbReference type="Proteomes" id="UP000658278">
    <property type="component" value="Unassembled WGS sequence"/>
</dbReference>
<dbReference type="NCBIfam" id="TIGR01617">
    <property type="entry name" value="arsC_related"/>
    <property type="match status" value="1"/>
</dbReference>
<name>A0A934R8Q9_9BACT</name>
<dbReference type="RefSeq" id="WP_200276217.1">
    <property type="nucleotide sequence ID" value="NZ_JAENII010000002.1"/>
</dbReference>
<comment type="caution">
    <text evidence="3">The sequence shown here is derived from an EMBL/GenBank/DDBJ whole genome shotgun (WGS) entry which is preliminary data.</text>
</comment>
<accession>A0A934R8Q9</accession>
<dbReference type="Gene3D" id="3.40.30.10">
    <property type="entry name" value="Glutaredoxin"/>
    <property type="match status" value="1"/>
</dbReference>
<evidence type="ECO:0000256" key="1">
    <source>
        <dbReference type="ARBA" id="ARBA00007198"/>
    </source>
</evidence>
<reference evidence="3" key="1">
    <citation type="submission" date="2021-01" db="EMBL/GenBank/DDBJ databases">
        <title>Modified the classification status of verrucomicrobia.</title>
        <authorList>
            <person name="Feng X."/>
        </authorList>
    </citation>
    <scope>NUCLEOTIDE SEQUENCE</scope>
    <source>
        <strain evidence="3">KCTC 22201</strain>
    </source>
</reference>
<dbReference type="EMBL" id="JAENII010000002">
    <property type="protein sequence ID" value="MBK1825985.1"/>
    <property type="molecule type" value="Genomic_DNA"/>
</dbReference>
<dbReference type="AlphaFoldDB" id="A0A934R8Q9"/>
<evidence type="ECO:0000313" key="4">
    <source>
        <dbReference type="Proteomes" id="UP000658278"/>
    </source>
</evidence>
<evidence type="ECO:0000256" key="2">
    <source>
        <dbReference type="PROSITE-ProRule" id="PRU01282"/>
    </source>
</evidence>
<keyword evidence="4" id="KW-1185">Reference proteome</keyword>
<sequence length="118" mass="13072">MTKVYIYKSCDSCRKAVKWLRANGVPFEELAIRETPPTRGELQSMLKSRGDELRALFNTSGRDYRELGLKDKIGAMTFEEAAELLTGNGNLVKRPFVIGDGVGLVGFKEAEWVTALGS</sequence>
<gene>
    <name evidence="3" type="ORF">JIN81_03065</name>
</gene>
<dbReference type="InterPro" id="IPR006504">
    <property type="entry name" value="Tscrpt_reg_Spx/MgsR"/>
</dbReference>
<dbReference type="Pfam" id="PF03960">
    <property type="entry name" value="ArsC"/>
    <property type="match status" value="1"/>
</dbReference>
<evidence type="ECO:0000313" key="3">
    <source>
        <dbReference type="EMBL" id="MBK1825985.1"/>
    </source>
</evidence>
<proteinExistence type="inferred from homology"/>
<protein>
    <submittedName>
        <fullName evidence="3">Arsenate reductase family protein</fullName>
    </submittedName>
</protein>
<dbReference type="PANTHER" id="PTHR30041:SF8">
    <property type="entry name" value="PROTEIN YFFB"/>
    <property type="match status" value="1"/>
</dbReference>
<dbReference type="PROSITE" id="PS51353">
    <property type="entry name" value="ARSC"/>
    <property type="match status" value="1"/>
</dbReference>
<comment type="similarity">
    <text evidence="1 2">Belongs to the ArsC family.</text>
</comment>
<dbReference type="SUPFAM" id="SSF52833">
    <property type="entry name" value="Thioredoxin-like"/>
    <property type="match status" value="1"/>
</dbReference>
<dbReference type="InterPro" id="IPR036249">
    <property type="entry name" value="Thioredoxin-like_sf"/>
</dbReference>
<dbReference type="PANTHER" id="PTHR30041">
    <property type="entry name" value="ARSENATE REDUCTASE"/>
    <property type="match status" value="1"/>
</dbReference>
<dbReference type="CDD" id="cd03036">
    <property type="entry name" value="ArsC_like"/>
    <property type="match status" value="1"/>
</dbReference>
<organism evidence="3 4">
    <name type="scientific">Haloferula rosea</name>
    <dbReference type="NCBI Taxonomy" id="490093"/>
    <lineage>
        <taxon>Bacteria</taxon>
        <taxon>Pseudomonadati</taxon>
        <taxon>Verrucomicrobiota</taxon>
        <taxon>Verrucomicrobiia</taxon>
        <taxon>Verrucomicrobiales</taxon>
        <taxon>Verrucomicrobiaceae</taxon>
        <taxon>Haloferula</taxon>
    </lineage>
</organism>